<feature type="compositionally biased region" description="Acidic residues" evidence="8">
    <location>
        <begin position="762"/>
        <end position="783"/>
    </location>
</feature>
<dbReference type="Pfam" id="PF06337">
    <property type="entry name" value="DUSP"/>
    <property type="match status" value="1"/>
</dbReference>
<name>A0AAD9IIN6_PROWI</name>
<evidence type="ECO:0000259" key="10">
    <source>
        <dbReference type="PROSITE" id="PS51283"/>
    </source>
</evidence>
<dbReference type="Pfam" id="PF00443">
    <property type="entry name" value="UCH"/>
    <property type="match status" value="1"/>
</dbReference>
<keyword evidence="5" id="KW-0833">Ubl conjugation pathway</keyword>
<dbReference type="Gene3D" id="3.30.2230.10">
    <property type="entry name" value="DUSP-like"/>
    <property type="match status" value="1"/>
</dbReference>
<dbReference type="InterPro" id="IPR018200">
    <property type="entry name" value="USP_CS"/>
</dbReference>
<protein>
    <recommendedName>
        <fullName evidence="3">ubiquitinyl hydrolase 1</fullName>
        <ecNumber evidence="3">3.4.19.12</ecNumber>
    </recommendedName>
</protein>
<comment type="similarity">
    <text evidence="2">Belongs to the peptidase C19 family.</text>
</comment>
<accession>A0AAD9IIN6</accession>
<feature type="region of interest" description="Disordered" evidence="8">
    <location>
        <begin position="1032"/>
        <end position="1053"/>
    </location>
</feature>
<evidence type="ECO:0000256" key="5">
    <source>
        <dbReference type="ARBA" id="ARBA00022786"/>
    </source>
</evidence>
<dbReference type="Proteomes" id="UP001255856">
    <property type="component" value="Unassembled WGS sequence"/>
</dbReference>
<feature type="compositionally biased region" description="Low complexity" evidence="8">
    <location>
        <begin position="662"/>
        <end position="673"/>
    </location>
</feature>
<dbReference type="InterPro" id="IPR038765">
    <property type="entry name" value="Papain-like_cys_pep_sf"/>
</dbReference>
<evidence type="ECO:0000256" key="4">
    <source>
        <dbReference type="ARBA" id="ARBA00022670"/>
    </source>
</evidence>
<evidence type="ECO:0000256" key="2">
    <source>
        <dbReference type="ARBA" id="ARBA00009085"/>
    </source>
</evidence>
<dbReference type="PROSITE" id="PS00973">
    <property type="entry name" value="USP_2"/>
    <property type="match status" value="1"/>
</dbReference>
<dbReference type="PROSITE" id="PS50235">
    <property type="entry name" value="USP_3"/>
    <property type="match status" value="1"/>
</dbReference>
<gene>
    <name evidence="11" type="ORF">QBZ16_005053</name>
</gene>
<dbReference type="InterPro" id="IPR035927">
    <property type="entry name" value="DUSP-like_sf"/>
</dbReference>
<dbReference type="InterPro" id="IPR050185">
    <property type="entry name" value="Ub_carboxyl-term_hydrolase"/>
</dbReference>
<dbReference type="GO" id="GO:0006508">
    <property type="term" value="P:proteolysis"/>
    <property type="evidence" value="ECO:0007669"/>
    <property type="project" value="UniProtKB-KW"/>
</dbReference>
<keyword evidence="6" id="KW-0378">Hydrolase</keyword>
<dbReference type="SMART" id="SM00695">
    <property type="entry name" value="DUSP"/>
    <property type="match status" value="1"/>
</dbReference>
<keyword evidence="4" id="KW-0645">Protease</keyword>
<dbReference type="InterPro" id="IPR001394">
    <property type="entry name" value="Peptidase_C19_UCH"/>
</dbReference>
<feature type="region of interest" description="Disordered" evidence="8">
    <location>
        <begin position="762"/>
        <end position="790"/>
    </location>
</feature>
<feature type="domain" description="USP" evidence="9">
    <location>
        <begin position="301"/>
        <end position="1016"/>
    </location>
</feature>
<dbReference type="PANTHER" id="PTHR21646:SF24">
    <property type="entry name" value="UBIQUITIN CARBOXYL-TERMINAL HYDROLASE"/>
    <property type="match status" value="1"/>
</dbReference>
<comment type="catalytic activity">
    <reaction evidence="1">
        <text>Thiol-dependent hydrolysis of ester, thioester, amide, peptide and isopeptide bonds formed by the C-terminal Gly of ubiquitin (a 76-residue protein attached to proteins as an intracellular targeting signal).</text>
        <dbReference type="EC" id="3.4.19.12"/>
    </reaction>
</comment>
<dbReference type="InterPro" id="IPR028889">
    <property type="entry name" value="USP"/>
</dbReference>
<dbReference type="SUPFAM" id="SSF143791">
    <property type="entry name" value="DUSP-like"/>
    <property type="match status" value="1"/>
</dbReference>
<dbReference type="GO" id="GO:0004843">
    <property type="term" value="F:cysteine-type deubiquitinase activity"/>
    <property type="evidence" value="ECO:0007669"/>
    <property type="project" value="UniProtKB-EC"/>
</dbReference>
<dbReference type="CDD" id="cd02674">
    <property type="entry name" value="Peptidase_C19R"/>
    <property type="match status" value="1"/>
</dbReference>
<evidence type="ECO:0000256" key="8">
    <source>
        <dbReference type="SAM" id="MobiDB-lite"/>
    </source>
</evidence>
<keyword evidence="7" id="KW-0788">Thiol protease</keyword>
<evidence type="ECO:0000256" key="6">
    <source>
        <dbReference type="ARBA" id="ARBA00022801"/>
    </source>
</evidence>
<dbReference type="PROSITE" id="PS51283">
    <property type="entry name" value="DUSP"/>
    <property type="match status" value="1"/>
</dbReference>
<reference evidence="11" key="1">
    <citation type="submission" date="2021-01" db="EMBL/GenBank/DDBJ databases">
        <authorList>
            <person name="Eckstrom K.M.E."/>
        </authorList>
    </citation>
    <scope>NUCLEOTIDE SEQUENCE</scope>
    <source>
        <strain evidence="11">UVCC 0001</strain>
    </source>
</reference>
<sequence length="1073" mass="115635">MDSSSPADAPSPEQQAERIKATEAQCREEAIEAGTKTYLVSSTWFNAWCRHTGFEYDADRQRVTITKPSDPGPTPGPIDNADLLAEEQRPSKSALTEEEAATVSTLRAGLVEKRDFWAFAPRTWDLLKQWYGAKGPEIAREYMRVGMGGARLEMDPLQLHLKVALQPGKTAAPDATGAPAERTAIVAISELCTVFNLLQRATAAFGIGSDGMDVFDGSVDPPRKLQLNQYVKTLRGVNIKDQQLVLLRPRPAGTKGVSVGKGRGKGSKHGSAASSPMALPAPSTSPPSPMFGSSPSFLIGSPLSRSGGKAPSWAEDSIVQVFLTGDYKRDCNPDNPLGLGGKLAKGFGGLMEKLWKQEGASYVSPKHFKWELAKFAPQFQGYAQQDSQELLAFLLDGLHEDLNRIRVKPYVEEKDADGRPDEEVAGEAWDAYRARNDSVIVDHFQGMYKSTLVCPSCQHCSVKFDPFMYLSVPLPEPQTYTVRVTALSMDGDAPPTQYAVTLSRQDTVREACAKVAALCLDAEREARWPQHLLLARWSPSAGGGELELLTGDKLKTRVTEALPAKPGASSSGFSLRGPRATHYLAYCFGGAALETPASRAVVVHHRADYSSLLPPTLLFVPEDELAGARLAKREGGATGLAAEGPFDLGPFLRPFQAETAAEEAASVASAPASKDMDVDGERPSSGVGPGAVTRPAEPMESDDQPLSVLEGLGSGSPDLVSRDLFSSSKATSSTNSLACSAALSTSSSADAPFVEGEADLEMEDAGAGDEPGDDGGSEADMDEETKAPESPPVLVTLKLANKEGRVRYSLGAGDESALPADSPLNLVAEWSREGAKAINADAWTSPARHASVEEAEAAARRPAEPLDLLSCVQAFLQREQLDAEDTWYCSRCKQHVQADKKLDLWSLPEVLVVHLKRFSYSRYSRDKLDTPVTFPLRDLDLSSHLLRPARPGEAPARYDLYAVSNHYGGMGGGHYTAYCKMPDDGLWYLFDDSSVRSVPDAQVQSPAAYVLFYRRQGSKVGLEEIFRAKTMDPAPSVPDVPLSPEPKPAPTIDEDLAVDPLHEELDIETAQSV</sequence>
<evidence type="ECO:0000259" key="9">
    <source>
        <dbReference type="PROSITE" id="PS50235"/>
    </source>
</evidence>
<dbReference type="EMBL" id="JASFZW010000008">
    <property type="protein sequence ID" value="KAK2076827.1"/>
    <property type="molecule type" value="Genomic_DNA"/>
</dbReference>
<keyword evidence="12" id="KW-1185">Reference proteome</keyword>
<dbReference type="SUPFAM" id="SSF54001">
    <property type="entry name" value="Cysteine proteinases"/>
    <property type="match status" value="1"/>
</dbReference>
<feature type="region of interest" description="Disordered" evidence="8">
    <location>
        <begin position="251"/>
        <end position="292"/>
    </location>
</feature>
<dbReference type="GO" id="GO:0016579">
    <property type="term" value="P:protein deubiquitination"/>
    <property type="evidence" value="ECO:0007669"/>
    <property type="project" value="InterPro"/>
</dbReference>
<evidence type="ECO:0000256" key="7">
    <source>
        <dbReference type="ARBA" id="ARBA00022807"/>
    </source>
</evidence>
<organism evidence="11 12">
    <name type="scientific">Prototheca wickerhamii</name>
    <dbReference type="NCBI Taxonomy" id="3111"/>
    <lineage>
        <taxon>Eukaryota</taxon>
        <taxon>Viridiplantae</taxon>
        <taxon>Chlorophyta</taxon>
        <taxon>core chlorophytes</taxon>
        <taxon>Trebouxiophyceae</taxon>
        <taxon>Chlorellales</taxon>
        <taxon>Chlorellaceae</taxon>
        <taxon>Prototheca</taxon>
    </lineage>
</organism>
<evidence type="ECO:0000313" key="11">
    <source>
        <dbReference type="EMBL" id="KAK2076827.1"/>
    </source>
</evidence>
<feature type="compositionally biased region" description="Pro residues" evidence="8">
    <location>
        <begin position="1035"/>
        <end position="1049"/>
    </location>
</feature>
<feature type="compositionally biased region" description="Low complexity" evidence="8">
    <location>
        <begin position="1"/>
        <end position="14"/>
    </location>
</feature>
<feature type="compositionally biased region" description="Low complexity" evidence="8">
    <location>
        <begin position="269"/>
        <end position="282"/>
    </location>
</feature>
<feature type="region of interest" description="Disordered" evidence="8">
    <location>
        <begin position="662"/>
        <end position="715"/>
    </location>
</feature>
<feature type="domain" description="DUSP" evidence="10">
    <location>
        <begin position="10"/>
        <end position="143"/>
    </location>
</feature>
<comment type="caution">
    <text evidence="11">The sequence shown here is derived from an EMBL/GenBank/DDBJ whole genome shotgun (WGS) entry which is preliminary data.</text>
</comment>
<evidence type="ECO:0000256" key="3">
    <source>
        <dbReference type="ARBA" id="ARBA00012759"/>
    </source>
</evidence>
<feature type="region of interest" description="Disordered" evidence="8">
    <location>
        <begin position="62"/>
        <end position="81"/>
    </location>
</feature>
<dbReference type="AlphaFoldDB" id="A0AAD9IIN6"/>
<feature type="region of interest" description="Disordered" evidence="8">
    <location>
        <begin position="1"/>
        <end position="21"/>
    </location>
</feature>
<dbReference type="Gene3D" id="3.90.70.10">
    <property type="entry name" value="Cysteine proteinases"/>
    <property type="match status" value="2"/>
</dbReference>
<dbReference type="EC" id="3.4.19.12" evidence="3"/>
<proteinExistence type="inferred from homology"/>
<evidence type="ECO:0000313" key="12">
    <source>
        <dbReference type="Proteomes" id="UP001255856"/>
    </source>
</evidence>
<dbReference type="InterPro" id="IPR006615">
    <property type="entry name" value="Pept_C19_DUSP"/>
</dbReference>
<dbReference type="PANTHER" id="PTHR21646">
    <property type="entry name" value="UBIQUITIN CARBOXYL-TERMINAL HYDROLASE"/>
    <property type="match status" value="1"/>
</dbReference>
<evidence type="ECO:0000256" key="1">
    <source>
        <dbReference type="ARBA" id="ARBA00000707"/>
    </source>
</evidence>